<dbReference type="Gene3D" id="3.40.50.920">
    <property type="match status" value="1"/>
</dbReference>
<dbReference type="Proteomes" id="UP000032679">
    <property type="component" value="Unassembled WGS sequence"/>
</dbReference>
<feature type="domain" description="Transketolase-like pyrimidine-binding" evidence="10">
    <location>
        <begin position="280"/>
        <end position="438"/>
    </location>
</feature>
<evidence type="ECO:0000256" key="2">
    <source>
        <dbReference type="ARBA" id="ARBA00001964"/>
    </source>
</evidence>
<organism evidence="11 12">
    <name type="scientific">Tanticharoenia sakaeratensis NBRC 103193</name>
    <dbReference type="NCBI Taxonomy" id="1231623"/>
    <lineage>
        <taxon>Bacteria</taxon>
        <taxon>Pseudomonadati</taxon>
        <taxon>Pseudomonadota</taxon>
        <taxon>Alphaproteobacteria</taxon>
        <taxon>Acetobacterales</taxon>
        <taxon>Acetobacteraceae</taxon>
        <taxon>Tanticharoenia</taxon>
    </lineage>
</organism>
<dbReference type="EMBL" id="BALE01000001">
    <property type="protein sequence ID" value="GAN52696.1"/>
    <property type="molecule type" value="Genomic_DNA"/>
</dbReference>
<gene>
    <name evidence="11" type="ORF">Tasa_001_011</name>
</gene>
<evidence type="ECO:0000256" key="5">
    <source>
        <dbReference type="ARBA" id="ARBA00022723"/>
    </source>
</evidence>
<dbReference type="STRING" id="1231623.Tasa_001_011"/>
<evidence type="ECO:0000256" key="3">
    <source>
        <dbReference type="ARBA" id="ARBA00007131"/>
    </source>
</evidence>
<protein>
    <submittedName>
        <fullName evidence="11">Transketolase</fullName>
    </submittedName>
</protein>
<keyword evidence="7" id="KW-0786">Thiamine pyrophosphate</keyword>
<evidence type="ECO:0000313" key="11">
    <source>
        <dbReference type="EMBL" id="GAN52696.1"/>
    </source>
</evidence>
<dbReference type="GO" id="GO:0046872">
    <property type="term" value="F:metal ion binding"/>
    <property type="evidence" value="ECO:0007669"/>
    <property type="project" value="UniProtKB-KW"/>
</dbReference>
<dbReference type="Pfam" id="PF02779">
    <property type="entry name" value="Transket_pyr"/>
    <property type="match status" value="1"/>
</dbReference>
<dbReference type="InterPro" id="IPR029061">
    <property type="entry name" value="THDP-binding"/>
</dbReference>
<dbReference type="OrthoDB" id="7231069at2"/>
<dbReference type="InterPro" id="IPR005474">
    <property type="entry name" value="Transketolase_N"/>
</dbReference>
<accession>A0A0D6MGP9</accession>
<dbReference type="PANTHER" id="PTHR43522:SF2">
    <property type="entry name" value="TRANSKETOLASE 1-RELATED"/>
    <property type="match status" value="1"/>
</dbReference>
<dbReference type="Gene3D" id="3.40.50.970">
    <property type="match status" value="2"/>
</dbReference>
<keyword evidence="6" id="KW-0460">Magnesium</keyword>
<comment type="caution">
    <text evidence="11">The sequence shown here is derived from an EMBL/GenBank/DDBJ whole genome shotgun (WGS) entry which is preliminary data.</text>
</comment>
<dbReference type="AlphaFoldDB" id="A0A0D6MGP9"/>
<evidence type="ECO:0000256" key="9">
    <source>
        <dbReference type="SAM" id="MobiDB-lite"/>
    </source>
</evidence>
<comment type="cofactor">
    <cofactor evidence="1">
        <name>Mg(2+)</name>
        <dbReference type="ChEBI" id="CHEBI:18420"/>
    </cofactor>
</comment>
<dbReference type="SMART" id="SM00861">
    <property type="entry name" value="Transket_pyr"/>
    <property type="match status" value="1"/>
</dbReference>
<evidence type="ECO:0000256" key="8">
    <source>
        <dbReference type="ARBA" id="ARBA00049473"/>
    </source>
</evidence>
<keyword evidence="4" id="KW-0808">Transferase</keyword>
<dbReference type="InterPro" id="IPR005475">
    <property type="entry name" value="Transketolase-like_Pyr-bd"/>
</dbReference>
<comment type="cofactor">
    <cofactor evidence="2">
        <name>thiamine diphosphate</name>
        <dbReference type="ChEBI" id="CHEBI:58937"/>
    </cofactor>
</comment>
<evidence type="ECO:0000256" key="7">
    <source>
        <dbReference type="ARBA" id="ARBA00023052"/>
    </source>
</evidence>
<evidence type="ECO:0000256" key="6">
    <source>
        <dbReference type="ARBA" id="ARBA00022842"/>
    </source>
</evidence>
<evidence type="ECO:0000313" key="12">
    <source>
        <dbReference type="Proteomes" id="UP000032679"/>
    </source>
</evidence>
<sequence>MTDFPFPWTDLAARDSAPTEGLLQAAQALWGQALRFDPSDPLWPDRDRVVVSQPGLMDRLRDMTGDVDAGLDMSRAPPGQAIGTAVGLALAEARLSARFGRSLVDHRTWVLCDGADLETGVALEAAALAGMLGLARLCVIAGVAQSDTSGADRFAASGWSVRRVSCEVPGPDGQMDREAVRNAVVAAIAATVRARRPMLIICTQAAGIGSGRPTTDDAAVPAWAAVAARGRTARRGWQRRAFRHRLRAEFTRWQNGAAPPLWEVDWARAWRTNVGSGTPASPLAAAGHALDQIAQLRPELTCLTLAPPDHDPQYTALAIACGTRDHGMAALLNGLGLHGALLPFGVISAVSIDRLRPALRLAAVMRQQVVHLLCDEGAALQGADMIWLPVEQLASLRAMPNVFLFRPCDPVETRAAFTSALARTDGPSVIVLDGRPDTRRPDTEAAPHGGTLPLGIGPEQGAYVRSGPNVARDVTLIASGHEVAVAEALRRRLAGHGIEACVVSLPCWKQFARTDATYREAVLGTAPRIGLERASGFGWERWLGTEGLFLGAEAIANGCDDALLARVRAHLAAITTA</sequence>
<dbReference type="SUPFAM" id="SSF52922">
    <property type="entry name" value="TK C-terminal domain-like"/>
    <property type="match status" value="1"/>
</dbReference>
<proteinExistence type="inferred from homology"/>
<reference evidence="11 12" key="1">
    <citation type="submission" date="2012-10" db="EMBL/GenBank/DDBJ databases">
        <title>Genome sequencing of Tanticharoenia sakaeratensis NBRC 103193.</title>
        <authorList>
            <person name="Azuma Y."/>
            <person name="Hadano H."/>
            <person name="Hirakawa H."/>
            <person name="Matsushita K."/>
        </authorList>
    </citation>
    <scope>NUCLEOTIDE SEQUENCE [LARGE SCALE GENOMIC DNA]</scope>
    <source>
        <strain evidence="11 12">NBRC 103193</strain>
    </source>
</reference>
<evidence type="ECO:0000259" key="10">
    <source>
        <dbReference type="SMART" id="SM00861"/>
    </source>
</evidence>
<evidence type="ECO:0000256" key="1">
    <source>
        <dbReference type="ARBA" id="ARBA00001946"/>
    </source>
</evidence>
<dbReference type="InterPro" id="IPR055152">
    <property type="entry name" value="Transketolase-like_C_2"/>
</dbReference>
<name>A0A0D6MGP9_9PROT</name>
<feature type="region of interest" description="Disordered" evidence="9">
    <location>
        <begin position="432"/>
        <end position="452"/>
    </location>
</feature>
<comment type="similarity">
    <text evidence="3">Belongs to the transketolase family.</text>
</comment>
<dbReference type="PANTHER" id="PTHR43522">
    <property type="entry name" value="TRANSKETOLASE"/>
    <property type="match status" value="1"/>
</dbReference>
<evidence type="ECO:0000256" key="4">
    <source>
        <dbReference type="ARBA" id="ARBA00022679"/>
    </source>
</evidence>
<feature type="compositionally biased region" description="Basic and acidic residues" evidence="9">
    <location>
        <begin position="434"/>
        <end position="445"/>
    </location>
</feature>
<dbReference type="GO" id="GO:0005829">
    <property type="term" value="C:cytosol"/>
    <property type="evidence" value="ECO:0007669"/>
    <property type="project" value="TreeGrafter"/>
</dbReference>
<dbReference type="Pfam" id="PF00456">
    <property type="entry name" value="Transketolase_N"/>
    <property type="match status" value="1"/>
</dbReference>
<keyword evidence="12" id="KW-1185">Reference proteome</keyword>
<comment type="catalytic activity">
    <reaction evidence="8">
        <text>D-sedoheptulose 7-phosphate + D-glyceraldehyde 3-phosphate = aldehydo-D-ribose 5-phosphate + D-xylulose 5-phosphate</text>
        <dbReference type="Rhea" id="RHEA:10508"/>
        <dbReference type="ChEBI" id="CHEBI:57483"/>
        <dbReference type="ChEBI" id="CHEBI:57737"/>
        <dbReference type="ChEBI" id="CHEBI:58273"/>
        <dbReference type="ChEBI" id="CHEBI:59776"/>
        <dbReference type="EC" id="2.2.1.1"/>
    </reaction>
</comment>
<dbReference type="InterPro" id="IPR009014">
    <property type="entry name" value="Transketo_C/PFOR_II"/>
</dbReference>
<dbReference type="GO" id="GO:0004802">
    <property type="term" value="F:transketolase activity"/>
    <property type="evidence" value="ECO:0007669"/>
    <property type="project" value="UniProtKB-EC"/>
</dbReference>
<dbReference type="GO" id="GO:0006098">
    <property type="term" value="P:pentose-phosphate shunt"/>
    <property type="evidence" value="ECO:0007669"/>
    <property type="project" value="TreeGrafter"/>
</dbReference>
<dbReference type="SUPFAM" id="SSF52518">
    <property type="entry name" value="Thiamin diphosphate-binding fold (THDP-binding)"/>
    <property type="match status" value="2"/>
</dbReference>
<dbReference type="Pfam" id="PF22613">
    <property type="entry name" value="Transketolase_C_1"/>
    <property type="match status" value="1"/>
</dbReference>
<dbReference type="RefSeq" id="WP_148505764.1">
    <property type="nucleotide sequence ID" value="NZ_BALE01000001.1"/>
</dbReference>
<keyword evidence="5" id="KW-0479">Metal-binding</keyword>
<dbReference type="InterPro" id="IPR033247">
    <property type="entry name" value="Transketolase_fam"/>
</dbReference>